<feature type="region of interest" description="Disordered" evidence="1">
    <location>
        <begin position="31"/>
        <end position="65"/>
    </location>
</feature>
<feature type="signal peptide" evidence="2">
    <location>
        <begin position="1"/>
        <end position="25"/>
    </location>
</feature>
<reference evidence="3 4" key="1">
    <citation type="submission" date="2023-12" db="EMBL/GenBank/DDBJ databases">
        <title>Sinomonas terricola sp. nov, isolated from litchi orchard soil in Guangdong, PR China.</title>
        <authorList>
            <person name="Jiaxin W."/>
            <person name="Yang Z."/>
            <person name="Honghui Z."/>
        </authorList>
    </citation>
    <scope>NUCLEOTIDE SEQUENCE [LARGE SCALE GENOMIC DNA]</scope>
    <source>
        <strain evidence="3 4">JGH33</strain>
    </source>
</reference>
<comment type="caution">
    <text evidence="3">The sequence shown here is derived from an EMBL/GenBank/DDBJ whole genome shotgun (WGS) entry which is preliminary data.</text>
</comment>
<protein>
    <recommendedName>
        <fullName evidence="5">Lipoprotein</fullName>
    </recommendedName>
</protein>
<feature type="compositionally biased region" description="Low complexity" evidence="1">
    <location>
        <begin position="33"/>
        <end position="55"/>
    </location>
</feature>
<organism evidence="3 4">
    <name type="scientific">Sinomonas terricola</name>
    <dbReference type="NCBI Taxonomy" id="3110330"/>
    <lineage>
        <taxon>Bacteria</taxon>
        <taxon>Bacillati</taxon>
        <taxon>Actinomycetota</taxon>
        <taxon>Actinomycetes</taxon>
        <taxon>Micrococcales</taxon>
        <taxon>Micrococcaceae</taxon>
        <taxon>Sinomonas</taxon>
    </lineage>
</organism>
<keyword evidence="2" id="KW-0732">Signal</keyword>
<accession>A0ABU5TCN4</accession>
<evidence type="ECO:0000313" key="4">
    <source>
        <dbReference type="Proteomes" id="UP001304769"/>
    </source>
</evidence>
<evidence type="ECO:0000313" key="3">
    <source>
        <dbReference type="EMBL" id="MEA5457302.1"/>
    </source>
</evidence>
<feature type="chain" id="PRO_5046786864" description="Lipoprotein" evidence="2">
    <location>
        <begin position="26"/>
        <end position="206"/>
    </location>
</feature>
<dbReference type="RefSeq" id="WP_323281214.1">
    <property type="nucleotide sequence ID" value="NZ_JAYGGQ010000026.1"/>
</dbReference>
<dbReference type="PROSITE" id="PS51257">
    <property type="entry name" value="PROKAR_LIPOPROTEIN"/>
    <property type="match status" value="1"/>
</dbReference>
<evidence type="ECO:0000256" key="1">
    <source>
        <dbReference type="SAM" id="MobiDB-lite"/>
    </source>
</evidence>
<proteinExistence type="predicted"/>
<dbReference type="Proteomes" id="UP001304769">
    <property type="component" value="Unassembled WGS sequence"/>
</dbReference>
<evidence type="ECO:0008006" key="5">
    <source>
        <dbReference type="Google" id="ProtNLM"/>
    </source>
</evidence>
<keyword evidence="4" id="KW-1185">Reference proteome</keyword>
<evidence type="ECO:0000256" key="2">
    <source>
        <dbReference type="SAM" id="SignalP"/>
    </source>
</evidence>
<gene>
    <name evidence="3" type="ORF">SPF06_21505</name>
</gene>
<sequence>MQIKTTRTALGAALAAAVLALTACAGNPGGPTTGTATSTPTAVSPSATPTPTAPASVPPPTSDKEALDQSMVAINAFGKVLDNASRTKNGDPAALKAVSTKQALDWGTQYVTKAATDKTTYTGEVKNSLISGFTGDLTYNGKAYPHGSAQLQVCEDSSNVVGTNPDGSPASKPSVPRVTVGYWTEYDPANARWLVTKTFQDGTNAC</sequence>
<dbReference type="EMBL" id="JAYGGQ010000026">
    <property type="protein sequence ID" value="MEA5457302.1"/>
    <property type="molecule type" value="Genomic_DNA"/>
</dbReference>
<name>A0ABU5TCN4_9MICC</name>